<dbReference type="RefSeq" id="WP_010594518.1">
    <property type="nucleotide sequence ID" value="NZ_CP023714.1"/>
</dbReference>
<dbReference type="eggNOG" id="COG0583">
    <property type="taxonomic scope" value="Bacteria"/>
</dbReference>
<proteinExistence type="inferred from homology"/>
<dbReference type="PROSITE" id="PS50931">
    <property type="entry name" value="HTH_LYSR"/>
    <property type="match status" value="1"/>
</dbReference>
<dbReference type="SUPFAM" id="SSF53850">
    <property type="entry name" value="Periplasmic binding protein-like II"/>
    <property type="match status" value="1"/>
</dbReference>
<evidence type="ECO:0000256" key="2">
    <source>
        <dbReference type="ARBA" id="ARBA00023015"/>
    </source>
</evidence>
<keyword evidence="3" id="KW-0238">DNA-binding</keyword>
<dbReference type="Gene3D" id="1.10.10.10">
    <property type="entry name" value="Winged helix-like DNA-binding domain superfamily/Winged helix DNA-binding domain"/>
    <property type="match status" value="1"/>
</dbReference>
<dbReference type="Gene3D" id="3.40.190.10">
    <property type="entry name" value="Periplasmic binding protein-like II"/>
    <property type="match status" value="2"/>
</dbReference>
<dbReference type="EMBL" id="CCSD01000088">
    <property type="protein sequence ID" value="CDZ90640.1"/>
    <property type="molecule type" value="Genomic_DNA"/>
</dbReference>
<dbReference type="CDD" id="cd08423">
    <property type="entry name" value="PBP2_LTTR_like_6"/>
    <property type="match status" value="1"/>
</dbReference>
<dbReference type="AlphaFoldDB" id="A0A098BQZ0"/>
<evidence type="ECO:0000256" key="5">
    <source>
        <dbReference type="ARBA" id="ARBA00023163"/>
    </source>
</evidence>
<gene>
    <name evidence="6" type="ORF">RHRU231_740083</name>
</gene>
<accession>A0A098BQZ0</accession>
<sequence length="300" mass="32738">MLSVERLRALCAVAEYGSISAAAQALHVTPSGVSQQLHKFEREVGVALLVPSGRGVQLTDAGRLLARRGREVISLLAQAESEVVSLERDVVGDLRIGSFASASRVVAPAAIAALQRRHAGLRIGFVVGETEELVPAVVRRELDLAVVDSWVTMPFQLPEAAVCTLVHRDSADVALPIDHPLAHRDYVDLDEIAQMPWTTWTKGAVFHTWLVQTLRKRGVEPRVRYEVPEFAAQLEFVAHGLAAALVPRLARVWVPETIAIVPVRPTLEREIYALRRRDNDRPAVRAGIAALSESFAGIGT</sequence>
<organism evidence="6 7">
    <name type="scientific">Rhodococcus ruber</name>
    <dbReference type="NCBI Taxonomy" id="1830"/>
    <lineage>
        <taxon>Bacteria</taxon>
        <taxon>Bacillati</taxon>
        <taxon>Actinomycetota</taxon>
        <taxon>Actinomycetes</taxon>
        <taxon>Mycobacteriales</taxon>
        <taxon>Nocardiaceae</taxon>
        <taxon>Rhodococcus</taxon>
    </lineage>
</organism>
<name>A0A098BQZ0_9NOCA</name>
<evidence type="ECO:0000256" key="4">
    <source>
        <dbReference type="ARBA" id="ARBA00023159"/>
    </source>
</evidence>
<dbReference type="GO" id="GO:0003677">
    <property type="term" value="F:DNA binding"/>
    <property type="evidence" value="ECO:0007669"/>
    <property type="project" value="UniProtKB-KW"/>
</dbReference>
<dbReference type="GO" id="GO:0032993">
    <property type="term" value="C:protein-DNA complex"/>
    <property type="evidence" value="ECO:0007669"/>
    <property type="project" value="TreeGrafter"/>
</dbReference>
<reference evidence="6 7" key="1">
    <citation type="journal article" date="2014" name="Genome Announc.">
        <title>Draft Genome Sequence of Propane- and Butane-Oxidizing Actinobacterium Rhodococcus ruber IEGM 231.</title>
        <authorList>
            <person name="Ivshina I.B."/>
            <person name="Kuyukina M.S."/>
            <person name="Krivoruchko A.V."/>
            <person name="Barbe V."/>
            <person name="Fischer C."/>
        </authorList>
    </citation>
    <scope>NUCLEOTIDE SEQUENCE [LARGE SCALE GENOMIC DNA]</scope>
</reference>
<dbReference type="Pfam" id="PF03466">
    <property type="entry name" value="LysR_substrate"/>
    <property type="match status" value="1"/>
</dbReference>
<dbReference type="InterPro" id="IPR036388">
    <property type="entry name" value="WH-like_DNA-bd_sf"/>
</dbReference>
<dbReference type="GO" id="GO:0003700">
    <property type="term" value="F:DNA-binding transcription factor activity"/>
    <property type="evidence" value="ECO:0007669"/>
    <property type="project" value="InterPro"/>
</dbReference>
<evidence type="ECO:0000313" key="7">
    <source>
        <dbReference type="Proteomes" id="UP000042997"/>
    </source>
</evidence>
<dbReference type="Proteomes" id="UP000042997">
    <property type="component" value="Unassembled WGS sequence"/>
</dbReference>
<dbReference type="OrthoDB" id="4131546at2"/>
<dbReference type="PANTHER" id="PTHR30346">
    <property type="entry name" value="TRANSCRIPTIONAL DUAL REGULATOR HCAR-RELATED"/>
    <property type="match status" value="1"/>
</dbReference>
<keyword evidence="2" id="KW-0805">Transcription regulation</keyword>
<dbReference type="SUPFAM" id="SSF46785">
    <property type="entry name" value="Winged helix' DNA-binding domain"/>
    <property type="match status" value="1"/>
</dbReference>
<protein>
    <submittedName>
        <fullName evidence="6">LysR family transcriptional regulator</fullName>
    </submittedName>
</protein>
<dbReference type="InterPro" id="IPR000847">
    <property type="entry name" value="LysR_HTH_N"/>
</dbReference>
<dbReference type="InterPro" id="IPR005119">
    <property type="entry name" value="LysR_subst-bd"/>
</dbReference>
<dbReference type="GeneID" id="66834129"/>
<dbReference type="KEGG" id="rrz:CS378_19515"/>
<keyword evidence="4" id="KW-0010">Activator</keyword>
<keyword evidence="5" id="KW-0804">Transcription</keyword>
<evidence type="ECO:0000256" key="3">
    <source>
        <dbReference type="ARBA" id="ARBA00023125"/>
    </source>
</evidence>
<comment type="similarity">
    <text evidence="1">Belongs to the LysR transcriptional regulatory family.</text>
</comment>
<evidence type="ECO:0000256" key="1">
    <source>
        <dbReference type="ARBA" id="ARBA00009437"/>
    </source>
</evidence>
<dbReference type="PANTHER" id="PTHR30346:SF29">
    <property type="entry name" value="LYSR SUBSTRATE-BINDING"/>
    <property type="match status" value="1"/>
</dbReference>
<evidence type="ECO:0000313" key="6">
    <source>
        <dbReference type="EMBL" id="CDZ90640.1"/>
    </source>
</evidence>
<dbReference type="Pfam" id="PF00126">
    <property type="entry name" value="HTH_1"/>
    <property type="match status" value="1"/>
</dbReference>
<dbReference type="InterPro" id="IPR036390">
    <property type="entry name" value="WH_DNA-bd_sf"/>
</dbReference>